<feature type="compositionally biased region" description="Acidic residues" evidence="1">
    <location>
        <begin position="80"/>
        <end position="90"/>
    </location>
</feature>
<evidence type="ECO:0000313" key="3">
    <source>
        <dbReference type="Proteomes" id="UP001151760"/>
    </source>
</evidence>
<evidence type="ECO:0000256" key="1">
    <source>
        <dbReference type="SAM" id="MobiDB-lite"/>
    </source>
</evidence>
<sequence>MSSSTFTYTSLSFDSDLPPWGFHLMDPAEFEAPPSLDYVPGLEHPPSPDYVPGPKEPEQDQPLPDNASPTTLSPGYIADSDPEADLEEDPANYLVDRGDDDDDESFNDDDDDED</sequence>
<feature type="compositionally biased region" description="Acidic residues" evidence="1">
    <location>
        <begin position="98"/>
        <end position="114"/>
    </location>
</feature>
<reference evidence="2" key="1">
    <citation type="journal article" date="2022" name="Int. J. Mol. Sci.">
        <title>Draft Genome of Tanacetum Coccineum: Genomic Comparison of Closely Related Tanacetum-Family Plants.</title>
        <authorList>
            <person name="Yamashiro T."/>
            <person name="Shiraishi A."/>
            <person name="Nakayama K."/>
            <person name="Satake H."/>
        </authorList>
    </citation>
    <scope>NUCLEOTIDE SEQUENCE</scope>
</reference>
<accession>A0ABQ5DV08</accession>
<reference evidence="2" key="2">
    <citation type="submission" date="2022-01" db="EMBL/GenBank/DDBJ databases">
        <authorList>
            <person name="Yamashiro T."/>
            <person name="Shiraishi A."/>
            <person name="Satake H."/>
            <person name="Nakayama K."/>
        </authorList>
    </citation>
    <scope>NUCLEOTIDE SEQUENCE</scope>
</reference>
<organism evidence="2 3">
    <name type="scientific">Tanacetum coccineum</name>
    <dbReference type="NCBI Taxonomy" id="301880"/>
    <lineage>
        <taxon>Eukaryota</taxon>
        <taxon>Viridiplantae</taxon>
        <taxon>Streptophyta</taxon>
        <taxon>Embryophyta</taxon>
        <taxon>Tracheophyta</taxon>
        <taxon>Spermatophyta</taxon>
        <taxon>Magnoliopsida</taxon>
        <taxon>eudicotyledons</taxon>
        <taxon>Gunneridae</taxon>
        <taxon>Pentapetalae</taxon>
        <taxon>asterids</taxon>
        <taxon>campanulids</taxon>
        <taxon>Asterales</taxon>
        <taxon>Asteraceae</taxon>
        <taxon>Asteroideae</taxon>
        <taxon>Anthemideae</taxon>
        <taxon>Anthemidinae</taxon>
        <taxon>Tanacetum</taxon>
    </lineage>
</organism>
<proteinExistence type="predicted"/>
<feature type="compositionally biased region" description="Low complexity" evidence="1">
    <location>
        <begin position="1"/>
        <end position="16"/>
    </location>
</feature>
<comment type="caution">
    <text evidence="2">The sequence shown here is derived from an EMBL/GenBank/DDBJ whole genome shotgun (WGS) entry which is preliminary data.</text>
</comment>
<gene>
    <name evidence="2" type="ORF">Tco_0951741</name>
</gene>
<dbReference type="EMBL" id="BQNB010015695">
    <property type="protein sequence ID" value="GJT43026.1"/>
    <property type="molecule type" value="Genomic_DNA"/>
</dbReference>
<name>A0ABQ5DV08_9ASTR</name>
<keyword evidence="3" id="KW-1185">Reference proteome</keyword>
<evidence type="ECO:0000313" key="2">
    <source>
        <dbReference type="EMBL" id="GJT43026.1"/>
    </source>
</evidence>
<dbReference type="Proteomes" id="UP001151760">
    <property type="component" value="Unassembled WGS sequence"/>
</dbReference>
<feature type="region of interest" description="Disordered" evidence="1">
    <location>
        <begin position="1"/>
        <end position="114"/>
    </location>
</feature>
<protein>
    <submittedName>
        <fullName evidence="2">Uncharacterized protein</fullName>
    </submittedName>
</protein>